<protein>
    <submittedName>
        <fullName evidence="6">IclR family transcriptional regulator</fullName>
    </submittedName>
</protein>
<feature type="domain" description="HTH iclR-type" evidence="4">
    <location>
        <begin position="1"/>
        <end position="63"/>
    </location>
</feature>
<name>A0ABT0CQG7_9HYPH</name>
<dbReference type="RefSeq" id="WP_241603008.1">
    <property type="nucleotide sequence ID" value="NZ_JAKVIN010000007.1"/>
</dbReference>
<dbReference type="InterPro" id="IPR014757">
    <property type="entry name" value="Tscrpt_reg_IclR_C"/>
</dbReference>
<dbReference type="CDD" id="cd00090">
    <property type="entry name" value="HTH_ARSR"/>
    <property type="match status" value="1"/>
</dbReference>
<dbReference type="Pfam" id="PF09339">
    <property type="entry name" value="HTH_IclR"/>
    <property type="match status" value="1"/>
</dbReference>
<reference evidence="6 7" key="1">
    <citation type="submission" date="2022-02" db="EMBL/GenBank/DDBJ databases">
        <title>Shinella B3.7 sp. nov., isolated from Sediment (Zhairuo Island).</title>
        <authorList>
            <person name="Chen G."/>
        </authorList>
    </citation>
    <scope>NUCLEOTIDE SEQUENCE [LARGE SCALE GENOMIC DNA]</scope>
    <source>
        <strain evidence="6 7">B3.7</strain>
        <plasmid evidence="6">unnamed</plasmid>
    </source>
</reference>
<gene>
    <name evidence="6" type="ORF">MKI86_17065</name>
</gene>
<dbReference type="EMBL" id="JAKVIN010000007">
    <property type="protein sequence ID" value="MCJ8150860.1"/>
    <property type="molecule type" value="Genomic_DNA"/>
</dbReference>
<sequence>MQPPDRAVSVIEILARHAFGLPLSEIADQLSIPRSATHRLLADLRDEGYVRQDYDGGAYRLTAKLVAVGYEYLSAASVSSRLQPIIDRLAEQTGELVVLAVVDRGKLLRLIKAQGARGGLLYNPDEGIEVYLPATSNGHAYLSVLDEDEALQLVARQGMNQEGAGKNAPRTIRQLFEYVERARETGIARIFDVWVDGTSAMAAPVLRPGSRIPLGTISVAGPTIRMTSERMDQFADALKAACNAVAETGFDLPIFEQA</sequence>
<dbReference type="InterPro" id="IPR036388">
    <property type="entry name" value="WH-like_DNA-bd_sf"/>
</dbReference>
<dbReference type="PROSITE" id="PS51077">
    <property type="entry name" value="HTH_ICLR"/>
    <property type="match status" value="1"/>
</dbReference>
<keyword evidence="6" id="KW-0614">Plasmid</keyword>
<geneLocation type="plasmid" evidence="6">
    <name>unnamed</name>
</geneLocation>
<evidence type="ECO:0000256" key="1">
    <source>
        <dbReference type="ARBA" id="ARBA00023015"/>
    </source>
</evidence>
<keyword evidence="1" id="KW-0805">Transcription regulation</keyword>
<comment type="caution">
    <text evidence="6">The sequence shown here is derived from an EMBL/GenBank/DDBJ whole genome shotgun (WGS) entry which is preliminary data.</text>
</comment>
<keyword evidence="7" id="KW-1185">Reference proteome</keyword>
<evidence type="ECO:0000256" key="2">
    <source>
        <dbReference type="ARBA" id="ARBA00023125"/>
    </source>
</evidence>
<dbReference type="SUPFAM" id="SSF46785">
    <property type="entry name" value="Winged helix' DNA-binding domain"/>
    <property type="match status" value="1"/>
</dbReference>
<evidence type="ECO:0000313" key="6">
    <source>
        <dbReference type="EMBL" id="MCJ8150860.1"/>
    </source>
</evidence>
<evidence type="ECO:0000259" key="5">
    <source>
        <dbReference type="PROSITE" id="PS51078"/>
    </source>
</evidence>
<dbReference type="Pfam" id="PF01614">
    <property type="entry name" value="IclR_C"/>
    <property type="match status" value="1"/>
</dbReference>
<evidence type="ECO:0000256" key="3">
    <source>
        <dbReference type="ARBA" id="ARBA00023163"/>
    </source>
</evidence>
<dbReference type="Gene3D" id="3.30.450.40">
    <property type="match status" value="1"/>
</dbReference>
<dbReference type="Proteomes" id="UP001201844">
    <property type="component" value="Unassembled WGS sequence"/>
</dbReference>
<keyword evidence="3" id="KW-0804">Transcription</keyword>
<dbReference type="InterPro" id="IPR036390">
    <property type="entry name" value="WH_DNA-bd_sf"/>
</dbReference>
<dbReference type="InterPro" id="IPR011991">
    <property type="entry name" value="ArsR-like_HTH"/>
</dbReference>
<keyword evidence="2" id="KW-0238">DNA-binding</keyword>
<dbReference type="PROSITE" id="PS51078">
    <property type="entry name" value="ICLR_ED"/>
    <property type="match status" value="1"/>
</dbReference>
<dbReference type="SUPFAM" id="SSF55781">
    <property type="entry name" value="GAF domain-like"/>
    <property type="match status" value="1"/>
</dbReference>
<dbReference type="Gene3D" id="1.10.10.10">
    <property type="entry name" value="Winged helix-like DNA-binding domain superfamily/Winged helix DNA-binding domain"/>
    <property type="match status" value="1"/>
</dbReference>
<dbReference type="InterPro" id="IPR005471">
    <property type="entry name" value="Tscrpt_reg_IclR_N"/>
</dbReference>
<feature type="domain" description="IclR-ED" evidence="5">
    <location>
        <begin position="64"/>
        <end position="251"/>
    </location>
</feature>
<organism evidence="6 7">
    <name type="scientific">Shinella sedimenti</name>
    <dbReference type="NCBI Taxonomy" id="2919913"/>
    <lineage>
        <taxon>Bacteria</taxon>
        <taxon>Pseudomonadati</taxon>
        <taxon>Pseudomonadota</taxon>
        <taxon>Alphaproteobacteria</taxon>
        <taxon>Hyphomicrobiales</taxon>
        <taxon>Rhizobiaceae</taxon>
        <taxon>Shinella</taxon>
    </lineage>
</organism>
<dbReference type="InterPro" id="IPR029016">
    <property type="entry name" value="GAF-like_dom_sf"/>
</dbReference>
<accession>A0ABT0CQG7</accession>
<dbReference type="InterPro" id="IPR050707">
    <property type="entry name" value="HTH_MetabolicPath_Reg"/>
</dbReference>
<evidence type="ECO:0000259" key="4">
    <source>
        <dbReference type="PROSITE" id="PS51077"/>
    </source>
</evidence>
<evidence type="ECO:0000313" key="7">
    <source>
        <dbReference type="Proteomes" id="UP001201844"/>
    </source>
</evidence>
<dbReference type="SMART" id="SM00346">
    <property type="entry name" value="HTH_ICLR"/>
    <property type="match status" value="1"/>
</dbReference>
<dbReference type="PANTHER" id="PTHR30136:SF35">
    <property type="entry name" value="HTH-TYPE TRANSCRIPTIONAL REGULATOR RV1719"/>
    <property type="match status" value="1"/>
</dbReference>
<proteinExistence type="predicted"/>
<dbReference type="PANTHER" id="PTHR30136">
    <property type="entry name" value="HELIX-TURN-HELIX TRANSCRIPTIONAL REGULATOR, ICLR FAMILY"/>
    <property type="match status" value="1"/>
</dbReference>